<dbReference type="SUPFAM" id="SSF50199">
    <property type="entry name" value="Staphylococcal nuclease"/>
    <property type="match status" value="1"/>
</dbReference>
<protein>
    <submittedName>
        <fullName evidence="2">Thermonuclease family protein</fullName>
    </submittedName>
</protein>
<reference evidence="2" key="1">
    <citation type="submission" date="2022-05" db="EMBL/GenBank/DDBJ databases">
        <title>Sphingomonas sp. strain RMG20 Genome sequencing and assembly.</title>
        <authorList>
            <person name="Kim I."/>
        </authorList>
    </citation>
    <scope>NUCLEOTIDE SEQUENCE</scope>
    <source>
        <strain evidence="2">RMG20</strain>
    </source>
</reference>
<sequence>MGSTAGAALGAPPLTGRVVWVTDGDTVRLESGERVRIADIDAPETRAGQAHCRAEIVRGARSTRIARALLDNRYVSIERVGISYGRTVARLRLNGADVATLLVSQDVARWWRRGKPKPIWCPTG</sequence>
<organism evidence="2 3">
    <name type="scientific">Sphingomonas donggukensis</name>
    <dbReference type="NCBI Taxonomy" id="2949093"/>
    <lineage>
        <taxon>Bacteria</taxon>
        <taxon>Pseudomonadati</taxon>
        <taxon>Pseudomonadota</taxon>
        <taxon>Alphaproteobacteria</taxon>
        <taxon>Sphingomonadales</taxon>
        <taxon>Sphingomonadaceae</taxon>
        <taxon>Sphingomonas</taxon>
    </lineage>
</organism>
<dbReference type="PROSITE" id="PS50830">
    <property type="entry name" value="TNASE_3"/>
    <property type="match status" value="1"/>
</dbReference>
<evidence type="ECO:0000259" key="1">
    <source>
        <dbReference type="PROSITE" id="PS50830"/>
    </source>
</evidence>
<dbReference type="Pfam" id="PF00565">
    <property type="entry name" value="SNase"/>
    <property type="match status" value="1"/>
</dbReference>
<dbReference type="EMBL" id="CP098401">
    <property type="protein sequence ID" value="URW77097.1"/>
    <property type="molecule type" value="Genomic_DNA"/>
</dbReference>
<keyword evidence="3" id="KW-1185">Reference proteome</keyword>
<dbReference type="InterPro" id="IPR016071">
    <property type="entry name" value="Staphylococal_nuclease_OB-fold"/>
</dbReference>
<evidence type="ECO:0000313" key="3">
    <source>
        <dbReference type="Proteomes" id="UP001055580"/>
    </source>
</evidence>
<dbReference type="Gene3D" id="2.40.50.90">
    <property type="match status" value="1"/>
</dbReference>
<dbReference type="InterPro" id="IPR035437">
    <property type="entry name" value="SNase_OB-fold_sf"/>
</dbReference>
<feature type="domain" description="TNase-like" evidence="1">
    <location>
        <begin position="12"/>
        <end position="109"/>
    </location>
</feature>
<dbReference type="RefSeq" id="WP_250755019.1">
    <property type="nucleotide sequence ID" value="NZ_CP098401.1"/>
</dbReference>
<name>A0ABY4TZV9_9SPHN</name>
<evidence type="ECO:0000313" key="2">
    <source>
        <dbReference type="EMBL" id="URW77097.1"/>
    </source>
</evidence>
<dbReference type="Proteomes" id="UP001055580">
    <property type="component" value="Chromosome"/>
</dbReference>
<proteinExistence type="predicted"/>
<gene>
    <name evidence="2" type="ORF">M9980_01350</name>
</gene>
<dbReference type="SMART" id="SM00318">
    <property type="entry name" value="SNc"/>
    <property type="match status" value="1"/>
</dbReference>
<accession>A0ABY4TZV9</accession>